<accession>A0A9P6X4Q0</accession>
<dbReference type="PROSITE" id="PS50056">
    <property type="entry name" value="TYR_PHOSPHATASE_2"/>
    <property type="match status" value="1"/>
</dbReference>
<dbReference type="GO" id="GO:0005737">
    <property type="term" value="C:cytoplasm"/>
    <property type="evidence" value="ECO:0007669"/>
    <property type="project" value="TreeGrafter"/>
</dbReference>
<protein>
    <recommendedName>
        <fullName evidence="2">protein-tyrosine-phosphatase</fullName>
        <ecNumber evidence="2">3.1.3.48</ecNumber>
    </recommendedName>
</protein>
<dbReference type="SUPFAM" id="SSF52799">
    <property type="entry name" value="(Phosphotyrosine protein) phosphatases II"/>
    <property type="match status" value="1"/>
</dbReference>
<evidence type="ECO:0000313" key="9">
    <source>
        <dbReference type="Proteomes" id="UP000716291"/>
    </source>
</evidence>
<organism evidence="8 9">
    <name type="scientific">Rhizopus oryzae</name>
    <name type="common">Mucormycosis agent</name>
    <name type="synonym">Rhizopus arrhizus var. delemar</name>
    <dbReference type="NCBI Taxonomy" id="64495"/>
    <lineage>
        <taxon>Eukaryota</taxon>
        <taxon>Fungi</taxon>
        <taxon>Fungi incertae sedis</taxon>
        <taxon>Mucoromycota</taxon>
        <taxon>Mucoromycotina</taxon>
        <taxon>Mucoromycetes</taxon>
        <taxon>Mucorales</taxon>
        <taxon>Mucorineae</taxon>
        <taxon>Rhizopodaceae</taxon>
        <taxon>Rhizopus</taxon>
    </lineage>
</organism>
<dbReference type="AlphaFoldDB" id="A0A9P6X4Q0"/>
<evidence type="ECO:0000259" key="6">
    <source>
        <dbReference type="PROSITE" id="PS50056"/>
    </source>
</evidence>
<dbReference type="Proteomes" id="UP000716291">
    <property type="component" value="Unassembled WGS sequence"/>
</dbReference>
<feature type="domain" description="Rhodanese" evidence="7">
    <location>
        <begin position="12"/>
        <end position="108"/>
    </location>
</feature>
<dbReference type="InterPro" id="IPR029021">
    <property type="entry name" value="Prot-tyrosine_phosphatase-like"/>
</dbReference>
<dbReference type="InterPro" id="IPR001763">
    <property type="entry name" value="Rhodanese-like_dom"/>
</dbReference>
<evidence type="ECO:0000256" key="4">
    <source>
        <dbReference type="ARBA" id="ARBA00022912"/>
    </source>
</evidence>
<dbReference type="EMBL" id="JAANQT010001403">
    <property type="protein sequence ID" value="KAG1305282.1"/>
    <property type="molecule type" value="Genomic_DNA"/>
</dbReference>
<gene>
    <name evidence="8" type="ORF">G6F64_008500</name>
</gene>
<keyword evidence="9" id="KW-1185">Reference proteome</keyword>
<comment type="caution">
    <text evidence="8">The sequence shown here is derived from an EMBL/GenBank/DDBJ whole genome shotgun (WGS) entry which is preliminary data.</text>
</comment>
<dbReference type="PROSITE" id="PS50206">
    <property type="entry name" value="RHODANESE_3"/>
    <property type="match status" value="1"/>
</dbReference>
<dbReference type="InterPro" id="IPR000340">
    <property type="entry name" value="Dual-sp_phosphatase_cat-dom"/>
</dbReference>
<dbReference type="SUPFAM" id="SSF52821">
    <property type="entry name" value="Rhodanese/Cell cycle control phosphatase"/>
    <property type="match status" value="1"/>
</dbReference>
<evidence type="ECO:0000256" key="2">
    <source>
        <dbReference type="ARBA" id="ARBA00013064"/>
    </source>
</evidence>
<evidence type="ECO:0000256" key="3">
    <source>
        <dbReference type="ARBA" id="ARBA00022801"/>
    </source>
</evidence>
<feature type="domain" description="Tyrosine specific protein phosphatases" evidence="6">
    <location>
        <begin position="219"/>
        <end position="280"/>
    </location>
</feature>
<dbReference type="GO" id="GO:0004725">
    <property type="term" value="F:protein tyrosine phosphatase activity"/>
    <property type="evidence" value="ECO:0007669"/>
    <property type="project" value="UniProtKB-EC"/>
</dbReference>
<evidence type="ECO:0000259" key="5">
    <source>
        <dbReference type="PROSITE" id="PS50054"/>
    </source>
</evidence>
<evidence type="ECO:0000256" key="1">
    <source>
        <dbReference type="ARBA" id="ARBA00008601"/>
    </source>
</evidence>
<dbReference type="PROSITE" id="PS00383">
    <property type="entry name" value="TYR_PHOSPHATASE_1"/>
    <property type="match status" value="1"/>
</dbReference>
<evidence type="ECO:0000259" key="7">
    <source>
        <dbReference type="PROSITE" id="PS50206"/>
    </source>
</evidence>
<keyword evidence="3" id="KW-0378">Hydrolase</keyword>
<evidence type="ECO:0000313" key="8">
    <source>
        <dbReference type="EMBL" id="KAG1305282.1"/>
    </source>
</evidence>
<dbReference type="PROSITE" id="PS50054">
    <property type="entry name" value="TYR_PHOSPHATASE_DUAL"/>
    <property type="match status" value="1"/>
</dbReference>
<dbReference type="GO" id="GO:0043409">
    <property type="term" value="P:negative regulation of MAPK cascade"/>
    <property type="evidence" value="ECO:0007669"/>
    <property type="project" value="TreeGrafter"/>
</dbReference>
<dbReference type="SMART" id="SM00450">
    <property type="entry name" value="RHOD"/>
    <property type="match status" value="1"/>
</dbReference>
<dbReference type="InterPro" id="IPR000387">
    <property type="entry name" value="Tyr_Pase_dom"/>
</dbReference>
<dbReference type="CDD" id="cd14498">
    <property type="entry name" value="DSP"/>
    <property type="match status" value="1"/>
</dbReference>
<feature type="domain" description="Tyrosine-protein phosphatase" evidence="5">
    <location>
        <begin position="152"/>
        <end position="299"/>
    </location>
</feature>
<dbReference type="Gene3D" id="3.40.250.10">
    <property type="entry name" value="Rhodanese-like domain"/>
    <property type="match status" value="1"/>
</dbReference>
<proteinExistence type="inferred from homology"/>
<dbReference type="PANTHER" id="PTHR10159:SF530">
    <property type="entry name" value="DUAL SPECIFICITY PROTEIN PHOSPHATASE DDB_G0271350-RELATED"/>
    <property type="match status" value="1"/>
</dbReference>
<sequence length="307" mass="35200">MEPSELGKRLAHNDPPLMIDMRPISDYDACHIRHSIHLDLPTLLVKRYQRGVISHFNLDHFITTGDYTSVVVYDDAMSQEATWTLIDVLAQQDHEVYWLHHGFNAFQAWDTDRHYLTYPIKGPLQRRASLFAVDTERRGSIVRKEQQQESFVISEIVSDFLYLGPEITESRQLVLLKSRSIRWILNMAEECDDDIPGLKELFVYKKIPARDTLDMKDVQDILKKAVNVINNAKRHGDPVYVHCQAGKSRSAAVILAYLILSEHRTLKQAYRLLVKARPSISPNIGFIAELLKLESSVHGKTSNVAEL</sequence>
<keyword evidence="4" id="KW-0904">Protein phosphatase</keyword>
<reference evidence="8" key="1">
    <citation type="journal article" date="2020" name="Microb. Genom.">
        <title>Genetic diversity of clinical and environmental Mucorales isolates obtained from an investigation of mucormycosis cases among solid organ transplant recipients.</title>
        <authorList>
            <person name="Nguyen M.H."/>
            <person name="Kaul D."/>
            <person name="Muto C."/>
            <person name="Cheng S.J."/>
            <person name="Richter R.A."/>
            <person name="Bruno V.M."/>
            <person name="Liu G."/>
            <person name="Beyhan S."/>
            <person name="Sundermann A.J."/>
            <person name="Mounaud S."/>
            <person name="Pasculle A.W."/>
            <person name="Nierman W.C."/>
            <person name="Driscoll E."/>
            <person name="Cumbie R."/>
            <person name="Clancy C.J."/>
            <person name="Dupont C.L."/>
        </authorList>
    </citation>
    <scope>NUCLEOTIDE SEQUENCE</scope>
    <source>
        <strain evidence="8">GL11</strain>
    </source>
</reference>
<dbReference type="Pfam" id="PF00581">
    <property type="entry name" value="Rhodanese"/>
    <property type="match status" value="1"/>
</dbReference>
<dbReference type="EC" id="3.1.3.48" evidence="2"/>
<dbReference type="PANTHER" id="PTHR10159">
    <property type="entry name" value="DUAL SPECIFICITY PROTEIN PHOSPHATASE"/>
    <property type="match status" value="1"/>
</dbReference>
<dbReference type="OrthoDB" id="273181at2759"/>
<dbReference type="InterPro" id="IPR020422">
    <property type="entry name" value="TYR_PHOSPHATASE_DUAL_dom"/>
</dbReference>
<name>A0A9P6X4Q0_RHIOR</name>
<dbReference type="SMART" id="SM00195">
    <property type="entry name" value="DSPc"/>
    <property type="match status" value="1"/>
</dbReference>
<dbReference type="InterPro" id="IPR016130">
    <property type="entry name" value="Tyr_Pase_AS"/>
</dbReference>
<dbReference type="Gene3D" id="3.90.190.10">
    <property type="entry name" value="Protein tyrosine phosphatase superfamily"/>
    <property type="match status" value="1"/>
</dbReference>
<comment type="similarity">
    <text evidence="1">Belongs to the protein-tyrosine phosphatase family. Non-receptor class dual specificity subfamily.</text>
</comment>
<dbReference type="InterPro" id="IPR036873">
    <property type="entry name" value="Rhodanese-like_dom_sf"/>
</dbReference>
<dbReference type="Pfam" id="PF00782">
    <property type="entry name" value="DSPc"/>
    <property type="match status" value="1"/>
</dbReference>